<keyword evidence="2" id="KW-0812">Transmembrane</keyword>
<keyword evidence="2" id="KW-1133">Transmembrane helix</keyword>
<feature type="transmembrane region" description="Helical" evidence="2">
    <location>
        <begin position="20"/>
        <end position="39"/>
    </location>
</feature>
<accession>A0A8H7NIL1</accession>
<dbReference type="PANTHER" id="PTHR48081">
    <property type="entry name" value="AB HYDROLASE SUPERFAMILY PROTEIN C4A8.06C"/>
    <property type="match status" value="1"/>
</dbReference>
<evidence type="ECO:0000259" key="3">
    <source>
        <dbReference type="Pfam" id="PF07859"/>
    </source>
</evidence>
<dbReference type="Pfam" id="PF07859">
    <property type="entry name" value="Abhydrolase_3"/>
    <property type="match status" value="1"/>
</dbReference>
<proteinExistence type="predicted"/>
<dbReference type="InterPro" id="IPR029058">
    <property type="entry name" value="AB_hydrolase_fold"/>
</dbReference>
<dbReference type="Proteomes" id="UP000616885">
    <property type="component" value="Unassembled WGS sequence"/>
</dbReference>
<sequence length="383" mass="43242">MEETSPPLLLWAPIHWSTRCLYLFVIYAIKVLLAIRWQLMQTGVTLGLLARPSGKPIYSKSYPSRPKLKHRFFFPSSHKPGQSHPVYINIHGGGYAFGAPAYDDEFCAFMSREFNLLVVSVQYSLSPRATFPTPTQDVVAVVEEILQDDSLPIDHSRIAIGGFSAGGNLALSACHLPSLQGKVKAAVPWYAPVDWSVNYEYKLASRPYRHDKEVDGLAALAPIFNNVYLPTGTDQRDPRLSVLYAKRNELPEWIFAIGAEYDMLNDEARRMMIRLAGESEITGVENVAFERDGGKLRWRMVTGAEHSFTHWWLKRGQQAEVTKPLAEKWFREAGRWLREEACIAAGTYHYAQTLNFMAGPAFLSRHCLFHASVEPSSDKVGQY</sequence>
<keyword evidence="2" id="KW-0472">Membrane</keyword>
<dbReference type="PANTHER" id="PTHR48081:SF8">
    <property type="entry name" value="ALPHA_BETA HYDROLASE FOLD-3 DOMAIN-CONTAINING PROTEIN-RELATED"/>
    <property type="match status" value="1"/>
</dbReference>
<dbReference type="InterPro" id="IPR050300">
    <property type="entry name" value="GDXG_lipolytic_enzyme"/>
</dbReference>
<dbReference type="AlphaFoldDB" id="A0A8H7NIL1"/>
<evidence type="ECO:0000313" key="4">
    <source>
        <dbReference type="EMBL" id="KAF9756398.1"/>
    </source>
</evidence>
<dbReference type="Gene3D" id="3.40.50.1820">
    <property type="entry name" value="alpha/beta hydrolase"/>
    <property type="match status" value="1"/>
</dbReference>
<name>A0A8H7NIL1_BIOOC</name>
<evidence type="ECO:0000256" key="1">
    <source>
        <dbReference type="ARBA" id="ARBA00022801"/>
    </source>
</evidence>
<dbReference type="InterPro" id="IPR013094">
    <property type="entry name" value="AB_hydrolase_3"/>
</dbReference>
<dbReference type="SUPFAM" id="SSF53474">
    <property type="entry name" value="alpha/beta-Hydrolases"/>
    <property type="match status" value="1"/>
</dbReference>
<organism evidence="4 5">
    <name type="scientific">Bionectria ochroleuca</name>
    <name type="common">Gliocladium roseum</name>
    <dbReference type="NCBI Taxonomy" id="29856"/>
    <lineage>
        <taxon>Eukaryota</taxon>
        <taxon>Fungi</taxon>
        <taxon>Dikarya</taxon>
        <taxon>Ascomycota</taxon>
        <taxon>Pezizomycotina</taxon>
        <taxon>Sordariomycetes</taxon>
        <taxon>Hypocreomycetidae</taxon>
        <taxon>Hypocreales</taxon>
        <taxon>Bionectriaceae</taxon>
        <taxon>Clonostachys</taxon>
    </lineage>
</organism>
<dbReference type="EMBL" id="JADCTT010000002">
    <property type="protein sequence ID" value="KAF9756398.1"/>
    <property type="molecule type" value="Genomic_DNA"/>
</dbReference>
<comment type="caution">
    <text evidence="4">The sequence shown here is derived from an EMBL/GenBank/DDBJ whole genome shotgun (WGS) entry which is preliminary data.</text>
</comment>
<evidence type="ECO:0000256" key="2">
    <source>
        <dbReference type="SAM" id="Phobius"/>
    </source>
</evidence>
<keyword evidence="1" id="KW-0378">Hydrolase</keyword>
<gene>
    <name evidence="4" type="ORF">IM811_007342</name>
</gene>
<reference evidence="4" key="1">
    <citation type="submission" date="2020-10" db="EMBL/GenBank/DDBJ databases">
        <title>High-Quality Genome Resource of Clonostachys rosea strain S41 by Oxford Nanopore Long-Read Sequencing.</title>
        <authorList>
            <person name="Wang H."/>
        </authorList>
    </citation>
    <scope>NUCLEOTIDE SEQUENCE</scope>
    <source>
        <strain evidence="4">S41</strain>
    </source>
</reference>
<protein>
    <recommendedName>
        <fullName evidence="3">Alpha/beta hydrolase fold-3 domain-containing protein</fullName>
    </recommendedName>
</protein>
<dbReference type="GO" id="GO:0016787">
    <property type="term" value="F:hydrolase activity"/>
    <property type="evidence" value="ECO:0007669"/>
    <property type="project" value="UniProtKB-KW"/>
</dbReference>
<feature type="domain" description="Alpha/beta hydrolase fold-3" evidence="3">
    <location>
        <begin position="88"/>
        <end position="277"/>
    </location>
</feature>
<evidence type="ECO:0000313" key="5">
    <source>
        <dbReference type="Proteomes" id="UP000616885"/>
    </source>
</evidence>